<dbReference type="Proteomes" id="UP000664303">
    <property type="component" value="Unassembled WGS sequence"/>
</dbReference>
<sequence length="759" mass="82816">MKSRLFKLSGLAAALTAAQASLAQPALEEVVVTAQKRAQDIQDVPISITAFSGDYLSEAGVKDIGDVARLTPNFTISNSSQQTNNRIAIRGIGSVGNNGIEPSVGVFIDGVYYPRPGAVIGQLMDVESFEVLRGPQGTLFGRNTPMGALNINTRKPAYETEGMVEAGFGDYDAYELGAVFNTAFSDNIAGRVAIKYADRDGYGENILSGGEFGERDDLNVRGKLLFDFADNLSLLVTADYSEINASGGAIEVLEGTEDPRLDGTLNALYGNGVSTGDGFDHKVSQEHEDDLQDEQSGLSFDINYDFSNGIRLRSISAYREWEADVYESALRIPANMVQRDTFYETETLSQEFQFISPGGETIDWVAGLFYYQEEYNIDQAFDAGDDYCTPTIAGLVGPEAGAACDSFQQDRMVESVFQQDLDSIAVFGQGTWNISEAFSLTLGGRYTKDEKDGDFDQVVNNPFGALVRVNEQVPGMEREDSKSTWFGNANWFVTQDIMLFATASTGYKSGGFNSEGGSVALGEERRIFGPELATNYELGVKSTLLDGSMTANVTAYRTDLEDFQDRLFDGLSFVVVNAGEVRQQGVEADLAWVPLEQLSLRAGISYLDSEYQDFKDAPGLPGGPNQDLTGERKPYSPEWQTSLSADWTSSLTDSTEWFVGASWSWMDEQNLGAVSNNNPQSVQDAYSLVNARIGVRDVAGDWSVTLFGNNLADEGYCVTIYDQPFGAQLGALNPVANTMVQRCVLGAPRTWNVKFNYHF</sequence>
<keyword evidence="10 11" id="KW-0998">Cell outer membrane</keyword>
<evidence type="ECO:0000256" key="14">
    <source>
        <dbReference type="SAM" id="SignalP"/>
    </source>
</evidence>
<dbReference type="PANTHER" id="PTHR32552">
    <property type="entry name" value="FERRICHROME IRON RECEPTOR-RELATED"/>
    <property type="match status" value="1"/>
</dbReference>
<dbReference type="AlphaFoldDB" id="A0A939DGS3"/>
<evidence type="ECO:0000313" key="18">
    <source>
        <dbReference type="Proteomes" id="UP000664303"/>
    </source>
</evidence>
<evidence type="ECO:0000256" key="13">
    <source>
        <dbReference type="SAM" id="MobiDB-lite"/>
    </source>
</evidence>
<evidence type="ECO:0000256" key="8">
    <source>
        <dbReference type="ARBA" id="ARBA00023077"/>
    </source>
</evidence>
<comment type="caution">
    <text evidence="17">The sequence shown here is derived from an EMBL/GenBank/DDBJ whole genome shotgun (WGS) entry which is preliminary data.</text>
</comment>
<dbReference type="Gene3D" id="2.40.170.20">
    <property type="entry name" value="TonB-dependent receptor, beta-barrel domain"/>
    <property type="match status" value="1"/>
</dbReference>
<evidence type="ECO:0000313" key="17">
    <source>
        <dbReference type="EMBL" id="MBN7797576.1"/>
    </source>
</evidence>
<evidence type="ECO:0000256" key="5">
    <source>
        <dbReference type="ARBA" id="ARBA00022692"/>
    </source>
</evidence>
<evidence type="ECO:0000256" key="12">
    <source>
        <dbReference type="RuleBase" id="RU003357"/>
    </source>
</evidence>
<feature type="region of interest" description="Disordered" evidence="13">
    <location>
        <begin position="615"/>
        <end position="639"/>
    </location>
</feature>
<dbReference type="RefSeq" id="WP_206561027.1">
    <property type="nucleotide sequence ID" value="NZ_JAFKCZ010000009.1"/>
</dbReference>
<gene>
    <name evidence="17" type="ORF">JYP50_13280</name>
</gene>
<feature type="domain" description="TonB-dependent receptor-like beta-barrel" evidence="15">
    <location>
        <begin position="266"/>
        <end position="711"/>
    </location>
</feature>
<dbReference type="SUPFAM" id="SSF56935">
    <property type="entry name" value="Porins"/>
    <property type="match status" value="1"/>
</dbReference>
<dbReference type="InterPro" id="IPR039426">
    <property type="entry name" value="TonB-dep_rcpt-like"/>
</dbReference>
<dbReference type="GO" id="GO:0009279">
    <property type="term" value="C:cell outer membrane"/>
    <property type="evidence" value="ECO:0007669"/>
    <property type="project" value="UniProtKB-SubCell"/>
</dbReference>
<comment type="subcellular location">
    <subcellularLocation>
        <location evidence="1 11">Cell outer membrane</location>
        <topology evidence="1 11">Multi-pass membrane protein</topology>
    </subcellularLocation>
</comment>
<evidence type="ECO:0000256" key="2">
    <source>
        <dbReference type="ARBA" id="ARBA00022448"/>
    </source>
</evidence>
<keyword evidence="5 11" id="KW-0812">Transmembrane</keyword>
<dbReference type="Pfam" id="PF00593">
    <property type="entry name" value="TonB_dep_Rec_b-barrel"/>
    <property type="match status" value="1"/>
</dbReference>
<dbReference type="EMBL" id="JAFKCZ010000009">
    <property type="protein sequence ID" value="MBN7797576.1"/>
    <property type="molecule type" value="Genomic_DNA"/>
</dbReference>
<organism evidence="17 18">
    <name type="scientific">Parahaliea mediterranea</name>
    <dbReference type="NCBI Taxonomy" id="651086"/>
    <lineage>
        <taxon>Bacteria</taxon>
        <taxon>Pseudomonadati</taxon>
        <taxon>Pseudomonadota</taxon>
        <taxon>Gammaproteobacteria</taxon>
        <taxon>Cellvibrionales</taxon>
        <taxon>Halieaceae</taxon>
        <taxon>Parahaliea</taxon>
    </lineage>
</organism>
<keyword evidence="18" id="KW-1185">Reference proteome</keyword>
<keyword evidence="8 12" id="KW-0798">TonB box</keyword>
<keyword evidence="7" id="KW-0406">Ion transport</keyword>
<dbReference type="GO" id="GO:0006826">
    <property type="term" value="P:iron ion transport"/>
    <property type="evidence" value="ECO:0007669"/>
    <property type="project" value="UniProtKB-KW"/>
</dbReference>
<evidence type="ECO:0000256" key="11">
    <source>
        <dbReference type="PROSITE-ProRule" id="PRU01360"/>
    </source>
</evidence>
<evidence type="ECO:0000256" key="10">
    <source>
        <dbReference type="ARBA" id="ARBA00023237"/>
    </source>
</evidence>
<keyword evidence="3 11" id="KW-1134">Transmembrane beta strand</keyword>
<evidence type="ECO:0000259" key="15">
    <source>
        <dbReference type="Pfam" id="PF00593"/>
    </source>
</evidence>
<dbReference type="InterPro" id="IPR036942">
    <property type="entry name" value="Beta-barrel_TonB_sf"/>
</dbReference>
<name>A0A939DGS3_9GAMM</name>
<accession>A0A939DGS3</accession>
<dbReference type="PROSITE" id="PS52016">
    <property type="entry name" value="TONB_DEPENDENT_REC_3"/>
    <property type="match status" value="1"/>
</dbReference>
<dbReference type="CDD" id="cd01347">
    <property type="entry name" value="ligand_gated_channel"/>
    <property type="match status" value="1"/>
</dbReference>
<evidence type="ECO:0000256" key="4">
    <source>
        <dbReference type="ARBA" id="ARBA00022496"/>
    </source>
</evidence>
<evidence type="ECO:0000256" key="1">
    <source>
        <dbReference type="ARBA" id="ARBA00004571"/>
    </source>
</evidence>
<proteinExistence type="inferred from homology"/>
<evidence type="ECO:0000256" key="7">
    <source>
        <dbReference type="ARBA" id="ARBA00023065"/>
    </source>
</evidence>
<feature type="domain" description="TonB-dependent receptor plug" evidence="16">
    <location>
        <begin position="41"/>
        <end position="148"/>
    </location>
</feature>
<evidence type="ECO:0000256" key="6">
    <source>
        <dbReference type="ARBA" id="ARBA00023004"/>
    </source>
</evidence>
<keyword evidence="9 11" id="KW-0472">Membrane</keyword>
<reference evidence="17" key="1">
    <citation type="submission" date="2021-02" db="EMBL/GenBank/DDBJ databases">
        <title>PHA producing bacteria isolated from coastal sediment in Guangdong, Shenzhen.</title>
        <authorList>
            <person name="Zheng W."/>
            <person name="Yu S."/>
            <person name="Huang Y."/>
        </authorList>
    </citation>
    <scope>NUCLEOTIDE SEQUENCE</scope>
    <source>
        <strain evidence="17">TN14-10</strain>
    </source>
</reference>
<keyword evidence="6" id="KW-0408">Iron</keyword>
<dbReference type="Pfam" id="PF07715">
    <property type="entry name" value="Plug"/>
    <property type="match status" value="1"/>
</dbReference>
<dbReference type="InterPro" id="IPR012910">
    <property type="entry name" value="Plug_dom"/>
</dbReference>
<keyword evidence="17" id="KW-0675">Receptor</keyword>
<dbReference type="PANTHER" id="PTHR32552:SF81">
    <property type="entry name" value="TONB-DEPENDENT OUTER MEMBRANE RECEPTOR"/>
    <property type="match status" value="1"/>
</dbReference>
<feature type="signal peptide" evidence="14">
    <location>
        <begin position="1"/>
        <end position="23"/>
    </location>
</feature>
<evidence type="ECO:0000256" key="9">
    <source>
        <dbReference type="ARBA" id="ARBA00023136"/>
    </source>
</evidence>
<protein>
    <submittedName>
        <fullName evidence="17">TonB-dependent receptor</fullName>
    </submittedName>
</protein>
<evidence type="ECO:0000259" key="16">
    <source>
        <dbReference type="Pfam" id="PF07715"/>
    </source>
</evidence>
<feature type="chain" id="PRO_5037852428" evidence="14">
    <location>
        <begin position="24"/>
        <end position="759"/>
    </location>
</feature>
<keyword evidence="4" id="KW-0410">Iron transport</keyword>
<comment type="similarity">
    <text evidence="11 12">Belongs to the TonB-dependent receptor family.</text>
</comment>
<dbReference type="InterPro" id="IPR000531">
    <property type="entry name" value="Beta-barrel_TonB"/>
</dbReference>
<evidence type="ECO:0000256" key="3">
    <source>
        <dbReference type="ARBA" id="ARBA00022452"/>
    </source>
</evidence>
<keyword evidence="2 11" id="KW-0813">Transport</keyword>
<keyword evidence="14" id="KW-0732">Signal</keyword>